<keyword evidence="2" id="KW-1185">Reference proteome</keyword>
<proteinExistence type="predicted"/>
<comment type="caution">
    <text evidence="1">The sequence shown here is derived from an EMBL/GenBank/DDBJ whole genome shotgun (WGS) entry which is preliminary data.</text>
</comment>
<reference evidence="1 2" key="1">
    <citation type="submission" date="2008-10" db="EMBL/GenBank/DDBJ databases">
        <title>Draft genome sequence of Collinsella stercoris (DSM 13279).</title>
        <authorList>
            <person name="Sudarsanam P."/>
            <person name="Ley R."/>
            <person name="Guruge J."/>
            <person name="Turnbaugh P.J."/>
            <person name="Mahowald M."/>
            <person name="Liep D."/>
            <person name="Gordon J."/>
        </authorList>
    </citation>
    <scope>NUCLEOTIDE SEQUENCE [LARGE SCALE GENOMIC DNA]</scope>
    <source>
        <strain evidence="1 2">DSM 13279</strain>
    </source>
</reference>
<gene>
    <name evidence="1" type="ORF">COLSTE_00096</name>
</gene>
<dbReference type="Proteomes" id="UP000003560">
    <property type="component" value="Unassembled WGS sequence"/>
</dbReference>
<dbReference type="EMBL" id="ABXJ01000009">
    <property type="protein sequence ID" value="EEA91675.1"/>
    <property type="molecule type" value="Genomic_DNA"/>
</dbReference>
<reference evidence="1 2" key="2">
    <citation type="submission" date="2008-10" db="EMBL/GenBank/DDBJ databases">
        <authorList>
            <person name="Fulton L."/>
            <person name="Clifton S."/>
            <person name="Fulton B."/>
            <person name="Xu J."/>
            <person name="Minx P."/>
            <person name="Pepin K.H."/>
            <person name="Johnson M."/>
            <person name="Thiruvilangam P."/>
            <person name="Bhonagiri V."/>
            <person name="Nash W.E."/>
            <person name="Mardis E.R."/>
            <person name="Wilson R.K."/>
        </authorList>
    </citation>
    <scope>NUCLEOTIDE SEQUENCE [LARGE SCALE GENOMIC DNA]</scope>
    <source>
        <strain evidence="1 2">DSM 13279</strain>
    </source>
</reference>
<organism evidence="1 2">
    <name type="scientific">Collinsella stercoris DSM 13279</name>
    <dbReference type="NCBI Taxonomy" id="445975"/>
    <lineage>
        <taxon>Bacteria</taxon>
        <taxon>Bacillati</taxon>
        <taxon>Actinomycetota</taxon>
        <taxon>Coriobacteriia</taxon>
        <taxon>Coriobacteriales</taxon>
        <taxon>Coriobacteriaceae</taxon>
        <taxon>Collinsella</taxon>
    </lineage>
</organism>
<evidence type="ECO:0000313" key="2">
    <source>
        <dbReference type="Proteomes" id="UP000003560"/>
    </source>
</evidence>
<evidence type="ECO:0000313" key="1">
    <source>
        <dbReference type="EMBL" id="EEA91675.1"/>
    </source>
</evidence>
<dbReference type="AlphaFoldDB" id="B6G7Q6"/>
<sequence length="45" mass="5199">MHRCFWHRHPECKEARANTRASAMKRNLNATCSATAVNAGCRRRQ</sequence>
<name>B6G7Q6_9ACTN</name>
<accession>B6G7Q6</accession>
<dbReference type="HOGENOM" id="CLU_3198500_0_0_11"/>
<protein>
    <submittedName>
        <fullName evidence="1">Uncharacterized protein</fullName>
    </submittedName>
</protein>
<dbReference type="STRING" id="445975.COLSTE_00096"/>